<dbReference type="RefSeq" id="WP_126842341.1">
    <property type="nucleotide sequence ID" value="NZ_PIQH01000008.1"/>
</dbReference>
<name>A0A432ZPM3_9GAMM</name>
<dbReference type="GO" id="GO:0044780">
    <property type="term" value="P:bacterial-type flagellum assembly"/>
    <property type="evidence" value="ECO:0007669"/>
    <property type="project" value="InterPro"/>
</dbReference>
<dbReference type="SUPFAM" id="SSF64518">
    <property type="entry name" value="Phase 1 flagellin"/>
    <property type="match status" value="1"/>
</dbReference>
<dbReference type="EMBL" id="PIQH01000008">
    <property type="protein sequence ID" value="RUO79833.1"/>
    <property type="molecule type" value="Genomic_DNA"/>
</dbReference>
<dbReference type="InterPro" id="IPR053927">
    <property type="entry name" value="FlgK_helical"/>
</dbReference>
<dbReference type="PANTHER" id="PTHR30033">
    <property type="entry name" value="FLAGELLAR HOOK-ASSOCIATED PROTEIN 1"/>
    <property type="match status" value="1"/>
</dbReference>
<keyword evidence="6" id="KW-0975">Bacterial flagellum</keyword>
<dbReference type="Proteomes" id="UP000287996">
    <property type="component" value="Unassembled WGS sequence"/>
</dbReference>
<accession>A0A432ZPM3</accession>
<dbReference type="InterPro" id="IPR010930">
    <property type="entry name" value="Flg_bb/hook_C_dom"/>
</dbReference>
<dbReference type="InterPro" id="IPR001444">
    <property type="entry name" value="Flag_bb_rod_N"/>
</dbReference>
<gene>
    <name evidence="10" type="primary">flgK</name>
    <name evidence="10" type="ORF">CWI84_09400</name>
</gene>
<dbReference type="OrthoDB" id="9802553at2"/>
<evidence type="ECO:0000256" key="4">
    <source>
        <dbReference type="ARBA" id="ARBA00016244"/>
    </source>
</evidence>
<dbReference type="GO" id="GO:0005198">
    <property type="term" value="F:structural molecule activity"/>
    <property type="evidence" value="ECO:0007669"/>
    <property type="project" value="InterPro"/>
</dbReference>
<keyword evidence="10" id="KW-0966">Cell projection</keyword>
<keyword evidence="10" id="KW-0969">Cilium</keyword>
<dbReference type="InterPro" id="IPR019776">
    <property type="entry name" value="Flagellar_basal_body_rod_CS"/>
</dbReference>
<organism evidence="10 11">
    <name type="scientific">Idiomarina tyrosinivorans</name>
    <dbReference type="NCBI Taxonomy" id="1445662"/>
    <lineage>
        <taxon>Bacteria</taxon>
        <taxon>Pseudomonadati</taxon>
        <taxon>Pseudomonadota</taxon>
        <taxon>Gammaproteobacteria</taxon>
        <taxon>Alteromonadales</taxon>
        <taxon>Idiomarinaceae</taxon>
        <taxon>Idiomarina</taxon>
    </lineage>
</organism>
<evidence type="ECO:0000313" key="11">
    <source>
        <dbReference type="Proteomes" id="UP000287996"/>
    </source>
</evidence>
<keyword evidence="11" id="KW-1185">Reference proteome</keyword>
<dbReference type="Pfam" id="PF06429">
    <property type="entry name" value="Flg_bbr_C"/>
    <property type="match status" value="1"/>
</dbReference>
<evidence type="ECO:0000259" key="7">
    <source>
        <dbReference type="Pfam" id="PF00460"/>
    </source>
</evidence>
<evidence type="ECO:0000256" key="3">
    <source>
        <dbReference type="ARBA" id="ARBA00009677"/>
    </source>
</evidence>
<dbReference type="NCBIfam" id="TIGR02492">
    <property type="entry name" value="flgK_ends"/>
    <property type="match status" value="1"/>
</dbReference>
<dbReference type="PANTHER" id="PTHR30033:SF1">
    <property type="entry name" value="FLAGELLAR HOOK-ASSOCIATED PROTEIN 1"/>
    <property type="match status" value="1"/>
</dbReference>
<evidence type="ECO:0000256" key="2">
    <source>
        <dbReference type="ARBA" id="ARBA00004613"/>
    </source>
</evidence>
<feature type="domain" description="Flagellar basal-body/hook protein C-terminal" evidence="8">
    <location>
        <begin position="657"/>
        <end position="695"/>
    </location>
</feature>
<comment type="caution">
    <text evidence="10">The sequence shown here is derived from an EMBL/GenBank/DDBJ whole genome shotgun (WGS) entry which is preliminary data.</text>
</comment>
<evidence type="ECO:0000256" key="6">
    <source>
        <dbReference type="ARBA" id="ARBA00023143"/>
    </source>
</evidence>
<sequence>MSSDLYSIGVSGLLTQSRNLQTTSNNISNVNTPGYSRQRNEYFAREQGGVGRITTDRVTDMFARKLVLRDTSNAAFDEAYLQQASVIDRLLSENANSLSTSLTSFFNQLQESISNPTSEASRDLVLSELGGLNERAGTLSKLVLDQTETVNEQIRIYADDANSLIQDISTLNKTIASRSKTTGDGTEPLELLDQREEKIRQLSELISVNVVESESGESLVFTKTGEALVMKDGAFNVISADGNPVNQLNQVQLSIVAPGGKELKAFPDNDRLGGKLGGLLNFRDEVLEPSQAKLGQIVMTLADQLNQQNKLGMDLDGQIGGDIFDFSQFSFSGYDYDFNTGTGDLGFDVNPGQSQNIVQEDMRVELQATGNPNEYNVNVYLLNPDGSYQNTDAAGNPVVNSTQTVTMAGPGTSVDFGPELGGTMTFDSAPADYADGDAYVLRPNKEAAAKAQLLNIRPEDLAYASPVRGIENANNLGGGEISGLQMTNTDPATSAVNVTSDGFDANAPERFTIDAYNSATGQYTVRVYDASNTDLGTFTTTSLDDVVNQGVTAGLFTDPGFEFSISGVPQTGDEFTIEYNQDGYTDNQNGLAFAELQNANVVRRSGQQAPGASNGKTFNAAYSDLVSLVGQKTARARADSEASANLLEQSTNWRDSVSGVNLDEEAANLIQYQQAYAAAARIITTAQQVFDTLLQSVR</sequence>
<evidence type="ECO:0000259" key="8">
    <source>
        <dbReference type="Pfam" id="PF06429"/>
    </source>
</evidence>
<keyword evidence="10" id="KW-0282">Flagellum</keyword>
<reference evidence="10 11" key="1">
    <citation type="journal article" date="2011" name="Front. Microbiol.">
        <title>Genomic signatures of strain selection and enhancement in Bacillus atrophaeus var. globigii, a historical biowarfare simulant.</title>
        <authorList>
            <person name="Gibbons H.S."/>
            <person name="Broomall S.M."/>
            <person name="McNew L.A."/>
            <person name="Daligault H."/>
            <person name="Chapman C."/>
            <person name="Bruce D."/>
            <person name="Karavis M."/>
            <person name="Krepps M."/>
            <person name="McGregor P.A."/>
            <person name="Hong C."/>
            <person name="Park K.H."/>
            <person name="Akmal A."/>
            <person name="Feldman A."/>
            <person name="Lin J.S."/>
            <person name="Chang W.E."/>
            <person name="Higgs B.W."/>
            <person name="Demirev P."/>
            <person name="Lindquist J."/>
            <person name="Liem A."/>
            <person name="Fochler E."/>
            <person name="Read T.D."/>
            <person name="Tapia R."/>
            <person name="Johnson S."/>
            <person name="Bishop-Lilly K.A."/>
            <person name="Detter C."/>
            <person name="Han C."/>
            <person name="Sozhamannan S."/>
            <person name="Rosenzweig C.N."/>
            <person name="Skowronski E.W."/>
        </authorList>
    </citation>
    <scope>NUCLEOTIDE SEQUENCE [LARGE SCALE GENOMIC DNA]</scope>
    <source>
        <strain evidence="10 11">CC-PW-9</strain>
    </source>
</reference>
<dbReference type="Pfam" id="PF00460">
    <property type="entry name" value="Flg_bb_rod"/>
    <property type="match status" value="1"/>
</dbReference>
<evidence type="ECO:0000313" key="10">
    <source>
        <dbReference type="EMBL" id="RUO79833.1"/>
    </source>
</evidence>
<proteinExistence type="inferred from homology"/>
<protein>
    <recommendedName>
        <fullName evidence="4">Flagellar hook-associated protein 1</fullName>
    </recommendedName>
</protein>
<dbReference type="PROSITE" id="PS00588">
    <property type="entry name" value="FLAGELLA_BB_ROD"/>
    <property type="match status" value="1"/>
</dbReference>
<keyword evidence="5" id="KW-0964">Secreted</keyword>
<dbReference type="GO" id="GO:0009424">
    <property type="term" value="C:bacterial-type flagellum hook"/>
    <property type="evidence" value="ECO:0007669"/>
    <property type="project" value="InterPro"/>
</dbReference>
<dbReference type="AlphaFoldDB" id="A0A432ZPM3"/>
<evidence type="ECO:0000256" key="1">
    <source>
        <dbReference type="ARBA" id="ARBA00004365"/>
    </source>
</evidence>
<dbReference type="PRINTS" id="PR01005">
    <property type="entry name" value="FLGHOOKAP1"/>
</dbReference>
<dbReference type="InterPro" id="IPR002371">
    <property type="entry name" value="FlgK"/>
</dbReference>
<evidence type="ECO:0000256" key="5">
    <source>
        <dbReference type="ARBA" id="ARBA00022525"/>
    </source>
</evidence>
<dbReference type="Pfam" id="PF22638">
    <property type="entry name" value="FlgK_D1"/>
    <property type="match status" value="1"/>
</dbReference>
<comment type="similarity">
    <text evidence="3">Belongs to the flagella basal body rod proteins family.</text>
</comment>
<feature type="domain" description="Flagellar basal body rod protein N-terminal" evidence="7">
    <location>
        <begin position="8"/>
        <end position="35"/>
    </location>
</feature>
<feature type="domain" description="Flagellar hook-associated protein FlgK helical" evidence="9">
    <location>
        <begin position="85"/>
        <end position="324"/>
    </location>
</feature>
<evidence type="ECO:0000259" key="9">
    <source>
        <dbReference type="Pfam" id="PF22638"/>
    </source>
</evidence>
<dbReference type="GO" id="GO:0005576">
    <property type="term" value="C:extracellular region"/>
    <property type="evidence" value="ECO:0007669"/>
    <property type="project" value="UniProtKB-SubCell"/>
</dbReference>
<comment type="subcellular location">
    <subcellularLocation>
        <location evidence="1">Bacterial flagellum</location>
    </subcellularLocation>
    <subcellularLocation>
        <location evidence="2">Secreted</location>
    </subcellularLocation>
</comment>